<dbReference type="SUPFAM" id="SSF46458">
    <property type="entry name" value="Globin-like"/>
    <property type="match status" value="1"/>
</dbReference>
<dbReference type="InterPro" id="IPR051932">
    <property type="entry name" value="Bact_StressResp_Reg"/>
</dbReference>
<dbReference type="SUPFAM" id="SSF52091">
    <property type="entry name" value="SpoIIaa-like"/>
    <property type="match status" value="1"/>
</dbReference>
<dbReference type="InterPro" id="IPR039379">
    <property type="entry name" value="Protoglobin_sensor_dom"/>
</dbReference>
<keyword evidence="4" id="KW-1185">Reference proteome</keyword>
<dbReference type="RefSeq" id="WP_224192362.1">
    <property type="nucleotide sequence ID" value="NZ_JAIRAU010000019.1"/>
</dbReference>
<dbReference type="PANTHER" id="PTHR33745:SF3">
    <property type="entry name" value="RSBT CO-ANTAGONIST PROTEIN RSBRC"/>
    <property type="match status" value="1"/>
</dbReference>
<reference evidence="3" key="1">
    <citation type="submission" date="2021-08" db="EMBL/GenBank/DDBJ databases">
        <authorList>
            <person name="Stevens D.C."/>
        </authorList>
    </citation>
    <scope>NUCLEOTIDE SEQUENCE</scope>
    <source>
        <strain evidence="3">DSM 53165</strain>
    </source>
</reference>
<dbReference type="InterPro" id="IPR036513">
    <property type="entry name" value="STAS_dom_sf"/>
</dbReference>
<gene>
    <name evidence="3" type="ORF">K7C98_15130</name>
</gene>
<comment type="caution">
    <text evidence="3">The sequence shown here is derived from an EMBL/GenBank/DDBJ whole genome shotgun (WGS) entry which is preliminary data.</text>
</comment>
<dbReference type="PROSITE" id="PS50801">
    <property type="entry name" value="STAS"/>
    <property type="match status" value="1"/>
</dbReference>
<proteinExistence type="predicted"/>
<name>A0ABS7TQT1_9BACT</name>
<dbReference type="EMBL" id="JAIRAU010000019">
    <property type="protein sequence ID" value="MBZ5710592.1"/>
    <property type="molecule type" value="Genomic_DNA"/>
</dbReference>
<keyword evidence="1" id="KW-0597">Phosphoprotein</keyword>
<dbReference type="InterPro" id="IPR012292">
    <property type="entry name" value="Globin/Proto"/>
</dbReference>
<dbReference type="InterPro" id="IPR044398">
    <property type="entry name" value="Globin-sensor_dom"/>
</dbReference>
<feature type="domain" description="STAS" evidence="2">
    <location>
        <begin position="187"/>
        <end position="298"/>
    </location>
</feature>
<dbReference type="CDD" id="cd07041">
    <property type="entry name" value="STAS_RsbR_RsbS_like"/>
    <property type="match status" value="1"/>
</dbReference>
<dbReference type="PANTHER" id="PTHR33745">
    <property type="entry name" value="RSBT ANTAGONIST PROTEIN RSBS-RELATED"/>
    <property type="match status" value="1"/>
</dbReference>
<accession>A0ABS7TQT1</accession>
<dbReference type="Pfam" id="PF01740">
    <property type="entry name" value="STAS"/>
    <property type="match status" value="1"/>
</dbReference>
<sequence length="310" mass="34712">MKRDLPPAQALRAGIEFDERELATRRAYFEIEDSGLERLRRLEPFAQKHMDDVVEDFYRLILGHPASRSYFPDDATIRRVKRLQRDYFLQLFAGRCDLSYVEDRLRVGAAHEAIGMPPRWYIGAYRHYLSVLHARLLGEFADPAEASAIYADLLKLVMFDMSLAIDAYIAANLETIGRHQAALRELSTPVAKVHDRVLLLPLIGGIDTQRAQQIMDTVLLRVVEEQAMVMILDIAGVPAVDTRVADHLLKTTAAMRLVGAQTILTGISPHVARTFTELGVDIGAIPTLAHLQEGIELALELVGKQITARP</sequence>
<dbReference type="Gene3D" id="1.10.490.10">
    <property type="entry name" value="Globins"/>
    <property type="match status" value="1"/>
</dbReference>
<dbReference type="Gene3D" id="3.30.750.24">
    <property type="entry name" value="STAS domain"/>
    <property type="match status" value="1"/>
</dbReference>
<evidence type="ECO:0000313" key="3">
    <source>
        <dbReference type="EMBL" id="MBZ5710592.1"/>
    </source>
</evidence>
<dbReference type="Pfam" id="PF11563">
    <property type="entry name" value="Protoglobin"/>
    <property type="match status" value="1"/>
</dbReference>
<protein>
    <submittedName>
        <fullName evidence="3">STAS domain-containing protein</fullName>
    </submittedName>
</protein>
<evidence type="ECO:0000313" key="4">
    <source>
        <dbReference type="Proteomes" id="UP001139031"/>
    </source>
</evidence>
<dbReference type="InterPro" id="IPR009050">
    <property type="entry name" value="Globin-like_sf"/>
</dbReference>
<dbReference type="InterPro" id="IPR002645">
    <property type="entry name" value="STAS_dom"/>
</dbReference>
<dbReference type="CDD" id="cd01068">
    <property type="entry name" value="globin_sensor"/>
    <property type="match status" value="1"/>
</dbReference>
<evidence type="ECO:0000256" key="1">
    <source>
        <dbReference type="ARBA" id="ARBA00022553"/>
    </source>
</evidence>
<organism evidence="3 4">
    <name type="scientific">Nannocystis pusilla</name>
    <dbReference type="NCBI Taxonomy" id="889268"/>
    <lineage>
        <taxon>Bacteria</taxon>
        <taxon>Pseudomonadati</taxon>
        <taxon>Myxococcota</taxon>
        <taxon>Polyangia</taxon>
        <taxon>Nannocystales</taxon>
        <taxon>Nannocystaceae</taxon>
        <taxon>Nannocystis</taxon>
    </lineage>
</organism>
<dbReference type="Proteomes" id="UP001139031">
    <property type="component" value="Unassembled WGS sequence"/>
</dbReference>
<evidence type="ECO:0000259" key="2">
    <source>
        <dbReference type="PROSITE" id="PS50801"/>
    </source>
</evidence>